<evidence type="ECO:0000256" key="9">
    <source>
        <dbReference type="ARBA" id="ARBA00023203"/>
    </source>
</evidence>
<dbReference type="InterPro" id="IPR000048">
    <property type="entry name" value="IQ_motif_EF-hand-BS"/>
</dbReference>
<dbReference type="EMBL" id="JACMSC010000009">
    <property type="protein sequence ID" value="KAG6506724.1"/>
    <property type="molecule type" value="Genomic_DNA"/>
</dbReference>
<dbReference type="PROSITE" id="PS51126">
    <property type="entry name" value="DILUTE"/>
    <property type="match status" value="1"/>
</dbReference>
<dbReference type="Gene3D" id="1.20.120.720">
    <property type="entry name" value="Myosin VI head, motor domain, U50 subdomain"/>
    <property type="match status" value="1"/>
</dbReference>
<dbReference type="GO" id="GO:0007015">
    <property type="term" value="P:actin filament organization"/>
    <property type="evidence" value="ECO:0007669"/>
    <property type="project" value="InterPro"/>
</dbReference>
<feature type="binding site" evidence="10">
    <location>
        <begin position="244"/>
        <end position="251"/>
    </location>
    <ligand>
        <name>ATP</name>
        <dbReference type="ChEBI" id="CHEBI:30616"/>
    </ligand>
</feature>
<keyword evidence="5" id="KW-0112">Calmodulin-binding</keyword>
<name>A0A8J5GUU2_ZINOF</name>
<feature type="domain" description="Myosin N-terminal SH3-like" evidence="14">
    <location>
        <begin position="96"/>
        <end position="145"/>
    </location>
</feature>
<dbReference type="InterPro" id="IPR027417">
    <property type="entry name" value="P-loop_NTPase"/>
</dbReference>
<dbReference type="FunFam" id="1.10.10.820:FF:000001">
    <property type="entry name" value="Myosin heavy chain"/>
    <property type="match status" value="1"/>
</dbReference>
<dbReference type="GO" id="GO:0000146">
    <property type="term" value="F:microfilament motor activity"/>
    <property type="evidence" value="ECO:0007669"/>
    <property type="project" value="TreeGrafter"/>
</dbReference>
<organism evidence="15 16">
    <name type="scientific">Zingiber officinale</name>
    <name type="common">Ginger</name>
    <name type="synonym">Amomum zingiber</name>
    <dbReference type="NCBI Taxonomy" id="94328"/>
    <lineage>
        <taxon>Eukaryota</taxon>
        <taxon>Viridiplantae</taxon>
        <taxon>Streptophyta</taxon>
        <taxon>Embryophyta</taxon>
        <taxon>Tracheophyta</taxon>
        <taxon>Spermatophyta</taxon>
        <taxon>Magnoliopsida</taxon>
        <taxon>Liliopsida</taxon>
        <taxon>Zingiberales</taxon>
        <taxon>Zingiberaceae</taxon>
        <taxon>Zingiber</taxon>
    </lineage>
</organism>
<dbReference type="SMART" id="SM00242">
    <property type="entry name" value="MYSc"/>
    <property type="match status" value="1"/>
</dbReference>
<dbReference type="GO" id="GO:0005516">
    <property type="term" value="F:calmodulin binding"/>
    <property type="evidence" value="ECO:0007669"/>
    <property type="project" value="UniProtKB-KW"/>
</dbReference>
<dbReference type="CDD" id="cd15475">
    <property type="entry name" value="MyosinXI_CBD"/>
    <property type="match status" value="1"/>
</dbReference>
<evidence type="ECO:0000256" key="4">
    <source>
        <dbReference type="ARBA" id="ARBA00022840"/>
    </source>
</evidence>
<evidence type="ECO:0000256" key="5">
    <source>
        <dbReference type="ARBA" id="ARBA00022860"/>
    </source>
</evidence>
<dbReference type="FunFam" id="1.20.5.190:FF:000001">
    <property type="entry name" value="unconventional myosin-Va"/>
    <property type="match status" value="2"/>
</dbReference>
<dbReference type="InterPro" id="IPR004009">
    <property type="entry name" value="SH3_Myosin"/>
</dbReference>
<dbReference type="CDD" id="cd01384">
    <property type="entry name" value="MYSc_Myo11"/>
    <property type="match status" value="1"/>
</dbReference>
<dbReference type="GO" id="GO:0016020">
    <property type="term" value="C:membrane"/>
    <property type="evidence" value="ECO:0007669"/>
    <property type="project" value="TreeGrafter"/>
</dbReference>
<evidence type="ECO:0000259" key="14">
    <source>
        <dbReference type="PROSITE" id="PS51844"/>
    </source>
</evidence>
<dbReference type="InterPro" id="IPR036961">
    <property type="entry name" value="Kinesin_motor_dom_sf"/>
</dbReference>
<feature type="domain" description="Myosin motor" evidence="13">
    <location>
        <begin position="150"/>
        <end position="825"/>
    </location>
</feature>
<comment type="similarity">
    <text evidence="1">Belongs to the TRAFAC class myosin-kinesin ATPase superfamily. Myosin family. Plant myosin class XI subfamily.</text>
</comment>
<keyword evidence="9 10" id="KW-0009">Actin-binding</keyword>
<feature type="coiled-coil region" evidence="11">
    <location>
        <begin position="970"/>
        <end position="1144"/>
    </location>
</feature>
<dbReference type="FunFam" id="1.20.58.530:FF:000002">
    <property type="entry name" value="Class V myosin"/>
    <property type="match status" value="1"/>
</dbReference>
<feature type="region of interest" description="Actin-binding" evidence="10">
    <location>
        <begin position="707"/>
        <end position="729"/>
    </location>
</feature>
<dbReference type="PROSITE" id="PS51456">
    <property type="entry name" value="MYOSIN_MOTOR"/>
    <property type="match status" value="1"/>
</dbReference>
<evidence type="ECO:0000259" key="13">
    <source>
        <dbReference type="PROSITE" id="PS51456"/>
    </source>
</evidence>
<gene>
    <name evidence="15" type="ORF">ZIOFF_032051</name>
</gene>
<keyword evidence="8 10" id="KW-0505">Motor protein</keyword>
<dbReference type="GO" id="GO:0005524">
    <property type="term" value="F:ATP binding"/>
    <property type="evidence" value="ECO:0007669"/>
    <property type="project" value="UniProtKB-UniRule"/>
</dbReference>
<dbReference type="Pfam" id="PF00063">
    <property type="entry name" value="Myosin_head"/>
    <property type="match status" value="1"/>
</dbReference>
<evidence type="ECO:0000256" key="2">
    <source>
        <dbReference type="ARBA" id="ARBA00022737"/>
    </source>
</evidence>
<dbReference type="Gene3D" id="1.10.10.820">
    <property type="match status" value="1"/>
</dbReference>
<dbReference type="PRINTS" id="PR00193">
    <property type="entry name" value="MYOSINHEAVY"/>
</dbReference>
<dbReference type="GO" id="GO:0016459">
    <property type="term" value="C:myosin complex"/>
    <property type="evidence" value="ECO:0007669"/>
    <property type="project" value="UniProtKB-KW"/>
</dbReference>
<evidence type="ECO:0000313" key="16">
    <source>
        <dbReference type="Proteomes" id="UP000734854"/>
    </source>
</evidence>
<sequence length="1597" mass="181052">MEVARLKGNIGKRAPLATADHAGGFVAPLARPLPMAGQRALNHFWFKHSHPLLLYSPRLVSGFPALLPPLRLRILPYLLLYPPSSSLGEGTSVNIIMGSHVWVEDPQLAWVDGQVTKITGENAEVQTSNGKKVVTTLSKMYPKDTEAPPGGVDDMTKLSYLHEPGVLQNLSTRYQLNEIYTYTGNILIAINPFQRLSHLYDSHMMTQYKGAPLGELSPHVFAVADVAYRAMINETKSNSILVSGESGAGKTETTKMLMRYLAYLGGRAATEGRTVEQQVLESNPVLEAFGNAKTVRNNNSSRFGKFVEIQFDNKGRISGAAIRTYLLERSRVCQISDPERNYHCFYLLCAAPTEVTEKYKLGKPNTFHYLNQSNCYELVGVNDAYEYLATRRAMDIVGISAQEQDAIFRVVAAILHLGNIVFTKGQEIDSSVPKDDKAKFHLKMAAELLMCDVDGLQDALCKRMMITPEEVIKRPLDPQSAAVSRDGLAKTIYSRLFDWIVDKINVSIGQDPTSKSLIGVLDIYGFESFKTNSFEQFCINFTNEKLQQHFNQHVFKMEQEEYTKEAIDWSYIEFVDNTDVLDLIEKKPGGVIALLDEACMFPKSTHETFAQKLYQTFKTHKRFIKPKLSRTDFAINHYAGEVLYQSDQFLDKNKDYVVAEHQDLLSASKCSFVSGLFPSLPEETSKSSKFSSIGSRFKFEHLLQLQLQALMETLNSTEPHYIRCVKPNNLLKPAIFENVNVMQQLRCGGVLEAIRISCAGFPTRRIFYEFLHRFGVLAPETLLGNDEKTACRKILESKGLKGFQIGKTKVFLRAGQMAELDALRAEVLNRAAKTIQNQIRTHILRKQFIALRKATIHVQSLWRRRLARKLYEHMRRENAAIIVQKNLWRYNAKNAYKKLKHSALILQTGFRFLAARNEFRFRRQTKAATIIQAQWRCYRAHSYYKRLKRAAIVTQCRWRGRVARKELRKLKMAARETGALKEAKDKLEKAVEDLTWRLQLEKRLRTDLEEAKGQEIAKLQNTLQDLQSKLDETAAMLVKEREAARKAIEEAPPVVKETTVLVQDTEKIDSLTAEVENLKASLQSEKQRADDAEIKYTEDHQVSEERKKKLLEEEGKRLQLKETAHRLEEKLANVESENKVLRQQALSMAPNRLLSGRSKSILQRNSENGHAINGETRTISDSLSASFNMRESSEIEDKPQRNLNEKQQENQELLIRCIAQDLGFAGNRPVAASITYKCLLQWRSFEVERTSVFDRIIQTIGHAIETQDNNEILAYWLSNSSMLLLLLQRTLKASGAAGMTPQRRRSSSATLFGRMTQSFRGTPQGVNLALINGSLTSGVDKLRQVEAKYPALLFKQQLTAYVEKIYGMIRDNLKKEISPLLGFCIQAPRTSRASLVKGSSRSPGTAAAQQTLIAHWQGIVKSLDNFLNTLKSNHVPPFLVRKVFTQIFSFINVQLFNSLLLRRECCSFSNGEYVKAGLAELEHWCYKATDEYAGSSWDELKHIRQAIGFLVIHQKPKKTLDEISHDLCPVISSMRMLMAEESNNSVSNSFLLDDDSSIPFSVDDISKSMKPIDISDIEPPPLIRENSGFMFLLPRID</sequence>
<evidence type="ECO:0000256" key="8">
    <source>
        <dbReference type="ARBA" id="ARBA00023175"/>
    </source>
</evidence>
<dbReference type="PANTHER" id="PTHR13140">
    <property type="entry name" value="MYOSIN"/>
    <property type="match status" value="1"/>
</dbReference>
<evidence type="ECO:0000256" key="3">
    <source>
        <dbReference type="ARBA" id="ARBA00022741"/>
    </source>
</evidence>
<reference evidence="15 16" key="1">
    <citation type="submission" date="2020-08" db="EMBL/GenBank/DDBJ databases">
        <title>Plant Genome Project.</title>
        <authorList>
            <person name="Zhang R.-G."/>
        </authorList>
    </citation>
    <scope>NUCLEOTIDE SEQUENCE [LARGE SCALE GENOMIC DNA]</scope>
    <source>
        <tissue evidence="15">Rhizome</tissue>
    </source>
</reference>
<keyword evidence="6 11" id="KW-0175">Coiled coil</keyword>
<keyword evidence="2" id="KW-0677">Repeat</keyword>
<dbReference type="Gene3D" id="3.40.850.10">
    <property type="entry name" value="Kinesin motor domain"/>
    <property type="match status" value="1"/>
</dbReference>
<dbReference type="GO" id="GO:0051015">
    <property type="term" value="F:actin filament binding"/>
    <property type="evidence" value="ECO:0007669"/>
    <property type="project" value="TreeGrafter"/>
</dbReference>
<keyword evidence="4 10" id="KW-0067">ATP-binding</keyword>
<evidence type="ECO:0000256" key="11">
    <source>
        <dbReference type="SAM" id="Coils"/>
    </source>
</evidence>
<proteinExistence type="inferred from homology"/>
<dbReference type="GO" id="GO:0005737">
    <property type="term" value="C:cytoplasm"/>
    <property type="evidence" value="ECO:0007669"/>
    <property type="project" value="TreeGrafter"/>
</dbReference>
<dbReference type="InterPro" id="IPR036018">
    <property type="entry name" value="MYSc_Myo11"/>
</dbReference>
<dbReference type="GO" id="GO:0030048">
    <property type="term" value="P:actin filament-based movement"/>
    <property type="evidence" value="ECO:0007669"/>
    <property type="project" value="UniProtKB-ARBA"/>
</dbReference>
<evidence type="ECO:0000256" key="10">
    <source>
        <dbReference type="PROSITE-ProRule" id="PRU00782"/>
    </source>
</evidence>
<evidence type="ECO:0008006" key="17">
    <source>
        <dbReference type="Google" id="ProtNLM"/>
    </source>
</evidence>
<dbReference type="Pfam" id="PF02736">
    <property type="entry name" value="Myosin_N"/>
    <property type="match status" value="1"/>
</dbReference>
<dbReference type="Gene3D" id="1.20.5.190">
    <property type="match status" value="3"/>
</dbReference>
<keyword evidence="7 10" id="KW-0518">Myosin</keyword>
<evidence type="ECO:0000256" key="7">
    <source>
        <dbReference type="ARBA" id="ARBA00023123"/>
    </source>
</evidence>
<dbReference type="Proteomes" id="UP000734854">
    <property type="component" value="Unassembled WGS sequence"/>
</dbReference>
<evidence type="ECO:0000256" key="1">
    <source>
        <dbReference type="ARBA" id="ARBA00008049"/>
    </source>
</evidence>
<feature type="domain" description="Dilute" evidence="12">
    <location>
        <begin position="1254"/>
        <end position="1585"/>
    </location>
</feature>
<evidence type="ECO:0000256" key="6">
    <source>
        <dbReference type="ARBA" id="ARBA00023054"/>
    </source>
</evidence>
<dbReference type="PROSITE" id="PS50096">
    <property type="entry name" value="IQ"/>
    <property type="match status" value="5"/>
</dbReference>
<dbReference type="Gene3D" id="1.20.58.530">
    <property type="match status" value="1"/>
</dbReference>
<dbReference type="InterPro" id="IPR037975">
    <property type="entry name" value="MyosinXI_CBD"/>
</dbReference>
<dbReference type="Gene3D" id="3.30.70.1590">
    <property type="match status" value="1"/>
</dbReference>
<comment type="caution">
    <text evidence="15">The sequence shown here is derived from an EMBL/GenBank/DDBJ whole genome shotgun (WGS) entry which is preliminary data.</text>
</comment>
<keyword evidence="16" id="KW-1185">Reference proteome</keyword>
<dbReference type="InterPro" id="IPR001609">
    <property type="entry name" value="Myosin_head_motor_dom-like"/>
</dbReference>
<dbReference type="Pfam" id="PF01843">
    <property type="entry name" value="DIL"/>
    <property type="match status" value="1"/>
</dbReference>
<dbReference type="SMART" id="SM00015">
    <property type="entry name" value="IQ"/>
    <property type="match status" value="6"/>
</dbReference>
<protein>
    <recommendedName>
        <fullName evidence="17">Myosin-11</fullName>
    </recommendedName>
</protein>
<dbReference type="CDD" id="cd23767">
    <property type="entry name" value="IQCD"/>
    <property type="match status" value="1"/>
</dbReference>
<dbReference type="InterPro" id="IPR002710">
    <property type="entry name" value="Dilute_dom"/>
</dbReference>
<dbReference type="FunFam" id="1.20.120.720:FF:000011">
    <property type="entry name" value="Myosin 2"/>
    <property type="match status" value="1"/>
</dbReference>
<dbReference type="SMART" id="SM01132">
    <property type="entry name" value="DIL"/>
    <property type="match status" value="1"/>
</dbReference>
<dbReference type="PANTHER" id="PTHR13140:SF792">
    <property type="entry name" value="MYOSIN-9"/>
    <property type="match status" value="1"/>
</dbReference>
<dbReference type="Pfam" id="PF00612">
    <property type="entry name" value="IQ"/>
    <property type="match status" value="4"/>
</dbReference>
<dbReference type="SUPFAM" id="SSF52540">
    <property type="entry name" value="P-loop containing nucleoside triphosphate hydrolases"/>
    <property type="match status" value="2"/>
</dbReference>
<accession>A0A8J5GUU2</accession>
<evidence type="ECO:0000313" key="15">
    <source>
        <dbReference type="EMBL" id="KAG6506724.1"/>
    </source>
</evidence>
<dbReference type="PROSITE" id="PS51844">
    <property type="entry name" value="SH3_LIKE"/>
    <property type="match status" value="1"/>
</dbReference>
<keyword evidence="3 10" id="KW-0547">Nucleotide-binding</keyword>
<evidence type="ECO:0000259" key="12">
    <source>
        <dbReference type="PROSITE" id="PS51126"/>
    </source>
</evidence>